<keyword evidence="6" id="KW-0560">Oxidoreductase</keyword>
<dbReference type="AlphaFoldDB" id="A0A559MLI7"/>
<dbReference type="Proteomes" id="UP000315522">
    <property type="component" value="Unassembled WGS sequence"/>
</dbReference>
<accession>A0A559MLI7</accession>
<organism evidence="8 9">
    <name type="scientific">Lachnellula willkommii</name>
    <dbReference type="NCBI Taxonomy" id="215461"/>
    <lineage>
        <taxon>Eukaryota</taxon>
        <taxon>Fungi</taxon>
        <taxon>Dikarya</taxon>
        <taxon>Ascomycota</taxon>
        <taxon>Pezizomycotina</taxon>
        <taxon>Leotiomycetes</taxon>
        <taxon>Helotiales</taxon>
        <taxon>Lachnaceae</taxon>
        <taxon>Lachnellula</taxon>
    </lineage>
</organism>
<dbReference type="EMBL" id="QGML01000074">
    <property type="protein sequence ID" value="TVY93827.1"/>
    <property type="molecule type" value="Genomic_DNA"/>
</dbReference>
<feature type="binding site" description="axial binding residue" evidence="5">
    <location>
        <position position="571"/>
    </location>
    <ligand>
        <name>heme</name>
        <dbReference type="ChEBI" id="CHEBI:30413"/>
    </ligand>
    <ligandPart>
        <name>Fe</name>
        <dbReference type="ChEBI" id="CHEBI:18248"/>
    </ligandPart>
</feature>
<evidence type="ECO:0000256" key="6">
    <source>
        <dbReference type="RuleBase" id="RU000461"/>
    </source>
</evidence>
<proteinExistence type="inferred from homology"/>
<dbReference type="GO" id="GO:0016705">
    <property type="term" value="F:oxidoreductase activity, acting on paired donors, with incorporation or reduction of molecular oxygen"/>
    <property type="evidence" value="ECO:0007669"/>
    <property type="project" value="InterPro"/>
</dbReference>
<dbReference type="PANTHER" id="PTHR24305:SF166">
    <property type="entry name" value="CYTOCHROME P450 12A4, MITOCHONDRIAL-RELATED"/>
    <property type="match status" value="1"/>
</dbReference>
<dbReference type="GO" id="GO:0004497">
    <property type="term" value="F:monooxygenase activity"/>
    <property type="evidence" value="ECO:0007669"/>
    <property type="project" value="UniProtKB-KW"/>
</dbReference>
<evidence type="ECO:0000256" key="4">
    <source>
        <dbReference type="ARBA" id="ARBA00023004"/>
    </source>
</evidence>
<dbReference type="InterPro" id="IPR050121">
    <property type="entry name" value="Cytochrome_P450_monoxygenase"/>
</dbReference>
<dbReference type="PANTHER" id="PTHR24305">
    <property type="entry name" value="CYTOCHROME P450"/>
    <property type="match status" value="1"/>
</dbReference>
<dbReference type="SUPFAM" id="SSF48264">
    <property type="entry name" value="Cytochrome P450"/>
    <property type="match status" value="1"/>
</dbReference>
<keyword evidence="6" id="KW-0503">Monooxygenase</keyword>
<reference evidence="8 9" key="1">
    <citation type="submission" date="2018-05" db="EMBL/GenBank/DDBJ databases">
        <title>Genome sequencing and assembly of the regulated plant pathogen Lachnellula willkommii and related sister species for the development of diagnostic species identification markers.</title>
        <authorList>
            <person name="Giroux E."/>
            <person name="Bilodeau G."/>
        </authorList>
    </citation>
    <scope>NUCLEOTIDE SEQUENCE [LARGE SCALE GENOMIC DNA]</scope>
    <source>
        <strain evidence="8 9">CBS 172.35</strain>
    </source>
</reference>
<evidence type="ECO:0000256" key="7">
    <source>
        <dbReference type="SAM" id="Phobius"/>
    </source>
</evidence>
<dbReference type="InterPro" id="IPR002401">
    <property type="entry name" value="Cyt_P450_E_grp-I"/>
</dbReference>
<evidence type="ECO:0000313" key="8">
    <source>
        <dbReference type="EMBL" id="TVY93827.1"/>
    </source>
</evidence>
<dbReference type="Gene3D" id="1.10.630.10">
    <property type="entry name" value="Cytochrome P450"/>
    <property type="match status" value="1"/>
</dbReference>
<protein>
    <submittedName>
        <fullName evidence="8">Cytochrome P450</fullName>
    </submittedName>
</protein>
<feature type="transmembrane region" description="Helical" evidence="7">
    <location>
        <begin position="20"/>
        <end position="42"/>
    </location>
</feature>
<dbReference type="InterPro" id="IPR001128">
    <property type="entry name" value="Cyt_P450"/>
</dbReference>
<dbReference type="PROSITE" id="PS00086">
    <property type="entry name" value="CYTOCHROME_P450"/>
    <property type="match status" value="1"/>
</dbReference>
<sequence>MALQIAAMPNMVLSYCSWRLLVPLAMTTPLLVLVLISIPLYFHYSEAKATRLRYVIVPNFIYDFVLQKLYSHIVLRPLSRILPKPSFTSPRLLGTPTWPLKANHETFRALGTDNFLTVSPGGNIFNTADAGVISQILAQGAGFPKAIQIYKSIAIFGQNGTYYASRPHFLSWHLPLRDDSSLASPVVSSDGPSSKYHRRLMGPAFNEKNNRLVWQVALDQTQTMIQTFRGPGGEFQTARKILNSILRMSLEVLGRASLGQVEWTPEVFDDNSRKVSQHVENTKAGFVENLEYFMINIVSIMIAKSAPILLSPEKLGAYDLLRQQMVEMIKAKKQAIESGIAGTSNTDLIAQLIRGQNDKIDGNLQPSRLGDSELMGNLFAFIVAGHETSANSIHFTLVYLAMHPHVQQKVEKEMEAVFQNRPTSEWEYESCFPKLYNGLIGAVLKEVLRLNSPVLTIPKVVSSTAKPLTIEGKSVRLAPGTIIRLCIPSVHRNPKFWPHGPAADSAKPLAPSANDLNEFKPERWLKYQVDKGNSPTRNGSELDTANIENNSSQFIPIQGSYVPFSDGSRACLGQRFAQVEIMAVLAKIFSQYSVELAVDEWAEDEGVIRMNLAEKRAIWDKAHEKAKHTLQNDLTCIITVQLNGTSIPLRFVEKGQERFFDL</sequence>
<keyword evidence="5 6" id="KW-0349">Heme</keyword>
<dbReference type="InterPro" id="IPR036396">
    <property type="entry name" value="Cyt_P450_sf"/>
</dbReference>
<dbReference type="GO" id="GO:0020037">
    <property type="term" value="F:heme binding"/>
    <property type="evidence" value="ECO:0007669"/>
    <property type="project" value="InterPro"/>
</dbReference>
<dbReference type="PRINTS" id="PR00463">
    <property type="entry name" value="EP450I"/>
</dbReference>
<comment type="cofactor">
    <cofactor evidence="1 5">
        <name>heme</name>
        <dbReference type="ChEBI" id="CHEBI:30413"/>
    </cofactor>
</comment>
<dbReference type="PRINTS" id="PR00385">
    <property type="entry name" value="P450"/>
</dbReference>
<evidence type="ECO:0000256" key="2">
    <source>
        <dbReference type="ARBA" id="ARBA00010617"/>
    </source>
</evidence>
<keyword evidence="7" id="KW-0812">Transmembrane</keyword>
<comment type="caution">
    <text evidence="8">The sequence shown here is derived from an EMBL/GenBank/DDBJ whole genome shotgun (WGS) entry which is preliminary data.</text>
</comment>
<evidence type="ECO:0000256" key="5">
    <source>
        <dbReference type="PIRSR" id="PIRSR602401-1"/>
    </source>
</evidence>
<comment type="similarity">
    <text evidence="2 6">Belongs to the cytochrome P450 family.</text>
</comment>
<dbReference type="InterPro" id="IPR017972">
    <property type="entry name" value="Cyt_P450_CS"/>
</dbReference>
<evidence type="ECO:0000313" key="9">
    <source>
        <dbReference type="Proteomes" id="UP000315522"/>
    </source>
</evidence>
<evidence type="ECO:0000256" key="1">
    <source>
        <dbReference type="ARBA" id="ARBA00001971"/>
    </source>
</evidence>
<keyword evidence="3 5" id="KW-0479">Metal-binding</keyword>
<name>A0A559MLI7_9HELO</name>
<keyword evidence="7" id="KW-0472">Membrane</keyword>
<keyword evidence="7" id="KW-1133">Transmembrane helix</keyword>
<gene>
    <name evidence="8" type="primary">CYP3A24_1</name>
    <name evidence="8" type="ORF">LAWI1_G000738</name>
</gene>
<dbReference type="Pfam" id="PF00067">
    <property type="entry name" value="p450"/>
    <property type="match status" value="1"/>
</dbReference>
<dbReference type="GO" id="GO:0005506">
    <property type="term" value="F:iron ion binding"/>
    <property type="evidence" value="ECO:0007669"/>
    <property type="project" value="InterPro"/>
</dbReference>
<keyword evidence="4 5" id="KW-0408">Iron</keyword>
<keyword evidence="9" id="KW-1185">Reference proteome</keyword>
<evidence type="ECO:0000256" key="3">
    <source>
        <dbReference type="ARBA" id="ARBA00022723"/>
    </source>
</evidence>